<evidence type="ECO:0000256" key="6">
    <source>
        <dbReference type="ARBA" id="ARBA00022679"/>
    </source>
</evidence>
<organism evidence="17 18">
    <name type="scientific">Cichlidogyrus casuarinus</name>
    <dbReference type="NCBI Taxonomy" id="1844966"/>
    <lineage>
        <taxon>Eukaryota</taxon>
        <taxon>Metazoa</taxon>
        <taxon>Spiralia</taxon>
        <taxon>Lophotrochozoa</taxon>
        <taxon>Platyhelminthes</taxon>
        <taxon>Monogenea</taxon>
        <taxon>Monopisthocotylea</taxon>
        <taxon>Dactylogyridea</taxon>
        <taxon>Ancyrocephalidae</taxon>
        <taxon>Cichlidogyrus</taxon>
    </lineage>
</organism>
<feature type="binding site" evidence="14">
    <location>
        <position position="307"/>
    </location>
    <ligand>
        <name>substrate</name>
        <note>ligand shared between dimeric partners</note>
    </ligand>
</feature>
<comment type="caution">
    <text evidence="17">The sequence shown here is derived from an EMBL/GenBank/DDBJ whole genome shotgun (WGS) entry which is preliminary data.</text>
</comment>
<gene>
    <name evidence="17" type="ORF">Ciccas_006055</name>
</gene>
<dbReference type="InterPro" id="IPR015912">
    <property type="entry name" value="Phosphofructokinase_CS"/>
</dbReference>
<feature type="domain" description="Phosphofructokinase" evidence="16">
    <location>
        <begin position="462"/>
        <end position="746"/>
    </location>
</feature>
<evidence type="ECO:0000256" key="12">
    <source>
        <dbReference type="ARBA" id="ARBA00023152"/>
    </source>
</evidence>
<dbReference type="AlphaFoldDB" id="A0ABD2Q817"/>
<evidence type="ECO:0000256" key="10">
    <source>
        <dbReference type="ARBA" id="ARBA00022840"/>
    </source>
</evidence>
<dbReference type="PANTHER" id="PTHR13697:SF4">
    <property type="entry name" value="ATP-DEPENDENT 6-PHOSPHOFRUCTOKINASE"/>
    <property type="match status" value="1"/>
</dbReference>
<evidence type="ECO:0000313" key="17">
    <source>
        <dbReference type="EMBL" id="KAL3315312.1"/>
    </source>
</evidence>
<dbReference type="EMBL" id="JBJKFK010000778">
    <property type="protein sequence ID" value="KAL3315312.1"/>
    <property type="molecule type" value="Genomic_DNA"/>
</dbReference>
<feature type="binding site" evidence="14">
    <location>
        <begin position="103"/>
        <end position="104"/>
    </location>
    <ligand>
        <name>ATP</name>
        <dbReference type="ChEBI" id="CHEBI:30616"/>
    </ligand>
</feature>
<keyword evidence="11 14" id="KW-0460">Magnesium</keyword>
<comment type="similarity">
    <text evidence="15">Belongs to the phosphofructokinase type A (PFKA) family. ATP-dependent PFK group I subfamily. Eukaryotic two domain clade "E" sub-subfamily.</text>
</comment>
<evidence type="ECO:0000256" key="7">
    <source>
        <dbReference type="ARBA" id="ARBA00022723"/>
    </source>
</evidence>
<feature type="binding site" evidence="14">
    <location>
        <position position="715"/>
    </location>
    <ligand>
        <name>beta-D-fructose 2,6-bisphosphate</name>
        <dbReference type="ChEBI" id="CHEBI:58579"/>
        <note>allosteric activator; ligand shared between dimeric partners</note>
    </ligand>
</feature>
<dbReference type="Proteomes" id="UP001626550">
    <property type="component" value="Unassembled WGS sequence"/>
</dbReference>
<feature type="binding site" description="in other chain" evidence="14">
    <location>
        <begin position="179"/>
        <end position="181"/>
    </location>
    <ligand>
        <name>substrate</name>
        <note>ligand shared between dimeric partners</note>
    </ligand>
</feature>
<dbReference type="HAMAP" id="MF_03184">
    <property type="entry name" value="Phosphofructokinase_I_E"/>
    <property type="match status" value="1"/>
</dbReference>
<feature type="active site" description="Proton acceptor" evidence="14">
    <location>
        <position position="181"/>
    </location>
</feature>
<evidence type="ECO:0000256" key="15">
    <source>
        <dbReference type="PIRNR" id="PIRNR000533"/>
    </source>
</evidence>
<comment type="function">
    <text evidence="14">Catalyzes the phosphorylation of D-fructose 6-phosphate to fructose 1,6-bisphosphate by ATP, the first committing step of glycolysis.</text>
</comment>
<dbReference type="GO" id="GO:0005524">
    <property type="term" value="F:ATP binding"/>
    <property type="evidence" value="ECO:0007669"/>
    <property type="project" value="UniProtKB-KW"/>
</dbReference>
<dbReference type="SUPFAM" id="SSF53784">
    <property type="entry name" value="Phosphofructokinase"/>
    <property type="match status" value="2"/>
</dbReference>
<reference evidence="17 18" key="1">
    <citation type="submission" date="2024-11" db="EMBL/GenBank/DDBJ databases">
        <title>Adaptive evolution of stress response genes in parasites aligns with host niche diversity.</title>
        <authorList>
            <person name="Hahn C."/>
            <person name="Resl P."/>
        </authorList>
    </citation>
    <scope>NUCLEOTIDE SEQUENCE [LARGE SCALE GENOMIC DNA]</scope>
    <source>
        <strain evidence="17">EGGRZ-B1_66</strain>
        <tissue evidence="17">Body</tissue>
    </source>
</reference>
<comment type="caution">
    <text evidence="14">Lacks conserved residue(s) required for the propagation of feature annotation.</text>
</comment>
<evidence type="ECO:0000256" key="8">
    <source>
        <dbReference type="ARBA" id="ARBA00022741"/>
    </source>
</evidence>
<keyword evidence="8 14" id="KW-0547">Nucleotide-binding</keyword>
<feature type="region of interest" description="C-terminal regulatory PFK domain 2" evidence="14">
    <location>
        <begin position="461"/>
        <end position="845"/>
    </location>
</feature>
<evidence type="ECO:0000256" key="4">
    <source>
        <dbReference type="ARBA" id="ARBA00022490"/>
    </source>
</evidence>
<dbReference type="InterPro" id="IPR035966">
    <property type="entry name" value="PKF_sf"/>
</dbReference>
<feature type="binding site" description="in other chain" evidence="14">
    <location>
        <position position="530"/>
    </location>
    <ligand>
        <name>beta-D-fructose 2,6-bisphosphate</name>
        <dbReference type="ChEBI" id="CHEBI:58579"/>
        <note>allosteric activator; ligand shared between dimeric partners</note>
    </ligand>
</feature>
<evidence type="ECO:0000256" key="1">
    <source>
        <dbReference type="ARBA" id="ARBA00001946"/>
    </source>
</evidence>
<feature type="binding site" evidence="14">
    <location>
        <begin position="133"/>
        <end position="136"/>
    </location>
    <ligand>
        <name>ATP</name>
        <dbReference type="ChEBI" id="CHEBI:30616"/>
    </ligand>
</feature>
<evidence type="ECO:0000256" key="3">
    <source>
        <dbReference type="ARBA" id="ARBA00004679"/>
    </source>
</evidence>
<dbReference type="PANTHER" id="PTHR13697">
    <property type="entry name" value="PHOSPHOFRUCTOKINASE"/>
    <property type="match status" value="1"/>
</dbReference>
<feature type="binding site" evidence="14">
    <location>
        <position position="40"/>
    </location>
    <ligand>
        <name>ATP</name>
        <dbReference type="ChEBI" id="CHEBI:30616"/>
    </ligand>
</feature>
<feature type="binding site" description="in other chain" evidence="14">
    <location>
        <position position="689"/>
    </location>
    <ligand>
        <name>beta-D-fructose 2,6-bisphosphate</name>
        <dbReference type="ChEBI" id="CHEBI:58579"/>
        <note>allosteric activator; ligand shared between dimeric partners</note>
    </ligand>
</feature>
<comment type="pathway">
    <text evidence="3 14 15">Carbohydrate degradation; glycolysis; D-glyceraldehyde 3-phosphate and glycerone phosphate from D-glucose: step 3/4.</text>
</comment>
<dbReference type="Gene3D" id="3.40.50.460">
    <property type="entry name" value="Phosphofructokinase domain"/>
    <property type="match status" value="2"/>
</dbReference>
<evidence type="ECO:0000259" key="16">
    <source>
        <dbReference type="Pfam" id="PF00365"/>
    </source>
</evidence>
<comment type="subcellular location">
    <subcellularLocation>
        <location evidence="2 14">Cytoplasm</location>
    </subcellularLocation>
</comment>
<keyword evidence="6 14" id="KW-0808">Transferase</keyword>
<proteinExistence type="inferred from homology"/>
<dbReference type="FunFam" id="3.40.50.460:FF:000003">
    <property type="entry name" value="ATP-dependent 6-phosphofructokinase"/>
    <property type="match status" value="1"/>
</dbReference>
<comment type="catalytic activity">
    <reaction evidence="13 14 15">
        <text>beta-D-fructose 6-phosphate + ATP = beta-D-fructose 1,6-bisphosphate + ADP + H(+)</text>
        <dbReference type="Rhea" id="RHEA:16109"/>
        <dbReference type="ChEBI" id="CHEBI:15378"/>
        <dbReference type="ChEBI" id="CHEBI:30616"/>
        <dbReference type="ChEBI" id="CHEBI:32966"/>
        <dbReference type="ChEBI" id="CHEBI:57634"/>
        <dbReference type="ChEBI" id="CHEBI:456216"/>
        <dbReference type="EC" id="2.7.1.11"/>
    </reaction>
</comment>
<comment type="activity regulation">
    <text evidence="14">Allosterically activated by ADP, AMP, or fructose 2,6-bisphosphate, and allosterically inhibited by ATP or citrate.</text>
</comment>
<accession>A0ABD2Q817</accession>
<evidence type="ECO:0000256" key="14">
    <source>
        <dbReference type="HAMAP-Rule" id="MF_03184"/>
    </source>
</evidence>
<keyword evidence="7 14" id="KW-0479">Metal-binding</keyword>
<evidence type="ECO:0000256" key="11">
    <source>
        <dbReference type="ARBA" id="ARBA00022842"/>
    </source>
</evidence>
<dbReference type="GO" id="GO:0003872">
    <property type="term" value="F:6-phosphofructokinase activity"/>
    <property type="evidence" value="ECO:0007669"/>
    <property type="project" value="UniProtKB-UniRule"/>
</dbReference>
<keyword evidence="12 14" id="KW-0324">Glycolysis</keyword>
<feature type="binding site" description="in other chain" evidence="14">
    <location>
        <begin position="223"/>
        <end position="225"/>
    </location>
    <ligand>
        <name>substrate</name>
        <note>ligand shared between dimeric partners</note>
    </ligand>
</feature>
<feature type="region of interest" description="N-terminal catalytic PFK domain 1" evidence="14">
    <location>
        <begin position="1"/>
        <end position="407"/>
    </location>
</feature>
<keyword evidence="9 14" id="KW-0418">Kinase</keyword>
<dbReference type="GO" id="GO:0005945">
    <property type="term" value="C:6-phosphofructokinase complex"/>
    <property type="evidence" value="ECO:0007669"/>
    <property type="project" value="UniProtKB-ARBA"/>
</dbReference>
<evidence type="ECO:0000256" key="2">
    <source>
        <dbReference type="ARBA" id="ARBA00004496"/>
    </source>
</evidence>
<feature type="binding site" evidence="14">
    <location>
        <position position="626"/>
    </location>
    <ligand>
        <name>beta-D-fructose 2,6-bisphosphate</name>
        <dbReference type="ChEBI" id="CHEBI:58579"/>
        <note>allosteric activator; ligand shared between dimeric partners</note>
    </ligand>
</feature>
<feature type="binding site" description="in other chain" evidence="14">
    <location>
        <begin position="633"/>
        <end position="635"/>
    </location>
    <ligand>
        <name>beta-D-fructose 2,6-bisphosphate</name>
        <dbReference type="ChEBI" id="CHEBI:58579"/>
        <note>allosteric activator; ligand shared between dimeric partners</note>
    </ligand>
</feature>
<dbReference type="PIRSF" id="PIRSF000533">
    <property type="entry name" value="ATP_PFK_euk"/>
    <property type="match status" value="1"/>
</dbReference>
<dbReference type="EC" id="2.7.1.11" evidence="14"/>
<feature type="binding site" evidence="14">
    <location>
        <position position="134"/>
    </location>
    <ligand>
        <name>Mg(2+)</name>
        <dbReference type="ChEBI" id="CHEBI:18420"/>
        <note>catalytic</note>
    </ligand>
</feature>
<dbReference type="PRINTS" id="PR00476">
    <property type="entry name" value="PHFRCTKINASE"/>
</dbReference>
<dbReference type="InterPro" id="IPR009161">
    <property type="entry name" value="6-Pfructokinase_euk"/>
</dbReference>
<dbReference type="InterPro" id="IPR000023">
    <property type="entry name" value="Phosphofructokinase_dom"/>
</dbReference>
<sequence length="845" mass="92790">MEGRPPMERRSTIKYAGMEGKFVSKDSFEGRKIAVFTSGGDAQGMNSAVRAVVRMGLYLGSKMFCIHEGYQGIVDGGQNIVEASWADVSGIMHRGGTVIGSARCKDFQTREGRLKGAANLIKHGITNLVCIGGDGSLTGANLFKNEWSSLLDELLEKGIISKEKRDEHSYLNIVGLVGSIDNDFYGTDMTIGADSALHRIIEATDAISVTAHSHQRCFIMEVMGRHCGYLALVASLASEADWVFIPESPPPEDWKKRLCDKLSENRCLGQRVNIIIIAEGAVDSDCNPISSSEVKDLISTELKLDTRVTVLGHVQRGGSPSAFDRILGIRMGAEAVLALMDAERNRDLPACVVTLDGNQTIRMPLMRCVEKTRSIAEAMKNKDWAKATELRGKSFNNNLEMYLKLAKINPNIAQPTQVTDLLQFLHRREFRVSLEDADQDTWTGASDLACLTDFELQDTPVMAIINVGAPSCGVNAAMRSFIRLGIVTGYNVVGVLEGFDGLVADKLKPMRWTDVRGWVSLGGSALGSRRARPQDIGVDRVAAAFKKHKIAGLLVIGGFEAFECMIAMYEARKTHAEFCIPMAMLPATISNNVPGTEFSLGADTSLNEITTIIDKLKQSALGTKRRVFIMETMGGYCGYLATLSGLAGGADAAYIHEEPFTIDDLRQDVVHLRAKIEDDVQRGLVIVCENASKNYTANFIHQLYAEEGKGIFDCRINVPGHMQQGGVSSPFDRNMGTKMGAKALDYLHKMLSTGKQPFNQPESCVLVGILKRHTEFTPVEKLKEISDLVHRTPNQNWWLLLRPLMRIMAKHDSLYESDSIMLGAEKVTAGTRTIGPIQEEMITRP</sequence>
<feature type="binding site" description="in other chain" evidence="14">
    <location>
        <begin position="721"/>
        <end position="724"/>
    </location>
    <ligand>
        <name>beta-D-fructose 2,6-bisphosphate</name>
        <dbReference type="ChEBI" id="CHEBI:58579"/>
        <note>allosteric activator; ligand shared between dimeric partners</note>
    </ligand>
</feature>
<keyword evidence="5 14" id="KW-0021">Allosteric enzyme</keyword>
<evidence type="ECO:0000313" key="18">
    <source>
        <dbReference type="Proteomes" id="UP001626550"/>
    </source>
</evidence>
<evidence type="ECO:0000256" key="5">
    <source>
        <dbReference type="ARBA" id="ARBA00022533"/>
    </source>
</evidence>
<comment type="similarity">
    <text evidence="14">Belongs to the phosphofructokinase type A (PFKA) family. ATP-dependent PFK group I subfamily. Eukaryotic two domain clade 'E' sub-subfamily.</text>
</comment>
<feature type="binding site" description="in other chain" evidence="14">
    <location>
        <begin position="313"/>
        <end position="316"/>
    </location>
    <ligand>
        <name>substrate</name>
        <note>ligand shared between dimeric partners</note>
    </ligand>
</feature>
<feature type="domain" description="Phosphofructokinase" evidence="16">
    <location>
        <begin position="32"/>
        <end position="338"/>
    </location>
</feature>
<evidence type="ECO:0000256" key="9">
    <source>
        <dbReference type="ARBA" id="ARBA00022777"/>
    </source>
</evidence>
<feature type="binding site" description="in other chain" evidence="14">
    <location>
        <position position="791"/>
    </location>
    <ligand>
        <name>beta-D-fructose 2,6-bisphosphate</name>
        <dbReference type="ChEBI" id="CHEBI:58579"/>
        <note>allosteric activator; ligand shared between dimeric partners</note>
    </ligand>
</feature>
<feature type="binding site" description="in other chain" evidence="14">
    <location>
        <position position="279"/>
    </location>
    <ligand>
        <name>substrate</name>
        <note>ligand shared between dimeric partners</note>
    </ligand>
</feature>
<dbReference type="Gene3D" id="3.40.50.450">
    <property type="match status" value="2"/>
</dbReference>
<keyword evidence="4 14" id="KW-0963">Cytoplasm</keyword>
<dbReference type="Pfam" id="PF00365">
    <property type="entry name" value="PFK"/>
    <property type="match status" value="2"/>
</dbReference>
<feature type="binding site" evidence="14">
    <location>
        <position position="216"/>
    </location>
    <ligand>
        <name>substrate</name>
        <note>ligand shared between dimeric partners</note>
    </ligand>
</feature>
<dbReference type="InterPro" id="IPR022953">
    <property type="entry name" value="ATP_PFK"/>
</dbReference>
<keyword evidence="18" id="KW-1185">Reference proteome</keyword>
<comment type="cofactor">
    <cofactor evidence="1 14">
        <name>Mg(2+)</name>
        <dbReference type="ChEBI" id="CHEBI:18420"/>
    </cofactor>
</comment>
<keyword evidence="10 14" id="KW-0067">ATP-binding</keyword>
<name>A0ABD2Q817_9PLAT</name>
<comment type="subunit">
    <text evidence="14">Homotetramer.</text>
</comment>
<protein>
    <recommendedName>
        <fullName evidence="14">ATP-dependent 6-phosphofructokinase</fullName>
        <shortName evidence="14">ATP-PFK</shortName>
        <shortName evidence="14">Phosphofructokinase</shortName>
        <ecNumber evidence="14">2.7.1.11</ecNumber>
    </recommendedName>
    <alternativeName>
        <fullName evidence="14">Phosphohexokinase</fullName>
    </alternativeName>
</protein>
<evidence type="ECO:0000256" key="13">
    <source>
        <dbReference type="ARBA" id="ARBA00048070"/>
    </source>
</evidence>
<dbReference type="FunFam" id="3.40.50.450:FF:000043">
    <property type="entry name" value="ATP-dependent 6-phosphofructokinase, platelet type"/>
    <property type="match status" value="1"/>
</dbReference>
<feature type="binding site" description="in other chain" evidence="14">
    <location>
        <begin position="588"/>
        <end position="592"/>
    </location>
    <ligand>
        <name>beta-D-fructose 2,6-bisphosphate</name>
        <dbReference type="ChEBI" id="CHEBI:58579"/>
        <note>allosteric activator; ligand shared between dimeric partners</note>
    </ligand>
</feature>
<dbReference type="PROSITE" id="PS00433">
    <property type="entry name" value="PHOSPHOFRUCTOKINASE"/>
    <property type="match status" value="2"/>
</dbReference>
<dbReference type="GO" id="GO:0046872">
    <property type="term" value="F:metal ion binding"/>
    <property type="evidence" value="ECO:0007669"/>
    <property type="project" value="UniProtKB-KW"/>
</dbReference>
<dbReference type="FunFam" id="3.40.50.460:FF:000008">
    <property type="entry name" value="ATP-dependent 6-phosphofructokinase"/>
    <property type="match status" value="1"/>
</dbReference>